<dbReference type="PROSITE" id="PS00018">
    <property type="entry name" value="EF_HAND_1"/>
    <property type="match status" value="1"/>
</dbReference>
<dbReference type="InterPro" id="IPR011600">
    <property type="entry name" value="Pept_C14_caspase"/>
</dbReference>
<dbReference type="SUPFAM" id="SSF48371">
    <property type="entry name" value="ARM repeat"/>
    <property type="match status" value="1"/>
</dbReference>
<sequence length="1094" mass="114625">MTGRRLALLIAVDTYLNPGLSQLYAPLVDAAALADVLGDESLGGFTVEISHNESTEDITGRIENLLADLIADDTVLLHFAGHGLRSDENELYLAATNTRPDRLLTTGIDSRLVSRLIRRSRAGSVVLLLDCCYGAAFAKDFVGRAGDEVDVGSRFRVDDLSGGRGYVVITAARETEFAVESGGAVETTGGRSSIFTEALIHGIATGEADFDQDGRVAVNELYEYVYHRVRAARPQQTPNKWEFGVRGGLFVSHSPRRRILPAVLPPHLRELLDDDRSTARQVAVHELVELLDAGDLPLAATARATLEKLVGDDSRKVSAAAAAALGESAISLAVAEVDLGVLAGRTVRRTVDVPIGGGPLALASSVRPAAGIRARIVDGVLRVAISESRPGPVDTVLTISGLAGEAELRVRGYVALSPRHAADSAAVIAREPTDDPIEQVVRLIAAGWAAFVTGSHGDAMALLAAAEEAAQRIPEYELHFGALTAIHWIGARCGDERRSVQVLDNVAALIRTLLLEPADRAAALAALAWLGHLAKPPAAGEHPWTVALAGVVRAVAGPIGMSPRLDSLLPEADRTADAIESDETKTFIKILVDWCGALSGRQDRADRLLPRLADSVLGLDETPAFTAAILLPIVLAEVAAAAPATALAARPEDQLLLQAANEDLIAFVAGSRQIAADRDQVIAQVASLTAKLAEGSPLLSQLADALVLHLRGDAAGSARAVERVSTDDDTEVGRLPMLTALAAIQHAGGDSAAARASLGSAYAAAARVEDKTTLCLQLLLGSVVARLIGDDGIARHFALTAKDAAAQEDPASRSIAHVFAALASAAAGVGNNKLLKAAMADLKEISHPRARAMTLVLITWAGRRDAGAEWSQRLFDGLADAFETSAEGEKDDQHLSAVLLAVVALLAALSAAGQVADFPGSRLLAWLVGSHEDREHATVLFSRAMDAVKKLETNERLPAVLVLALAAHCLKAEDLRSTLLEEASALLGSTLNIYPAGCWAIRVGFAWIMTLVGEITVLPRTAEALLAHISDIDDDEEAALLLTLAALALAAAGQGDRAQQALVTAQTAITELDDPTGKAVLLALAAWAGTLVAD</sequence>
<evidence type="ECO:0000313" key="2">
    <source>
        <dbReference type="EMBL" id="SNR73091.1"/>
    </source>
</evidence>
<name>A0A238YQX2_9ACTN</name>
<dbReference type="Gene3D" id="3.40.50.1460">
    <property type="match status" value="1"/>
</dbReference>
<reference evidence="2 3" key="1">
    <citation type="submission" date="2017-06" db="EMBL/GenBank/DDBJ databases">
        <authorList>
            <person name="Kim H.J."/>
            <person name="Triplett B.A."/>
        </authorList>
    </citation>
    <scope>NUCLEOTIDE SEQUENCE [LARGE SCALE GENOMIC DNA]</scope>
    <source>
        <strain evidence="2 3">DSM 43151</strain>
    </source>
</reference>
<dbReference type="InterPro" id="IPR018247">
    <property type="entry name" value="EF_Hand_1_Ca_BS"/>
</dbReference>
<dbReference type="Proteomes" id="UP000198415">
    <property type="component" value="Unassembled WGS sequence"/>
</dbReference>
<protein>
    <submittedName>
        <fullName evidence="2">Caspase domain-containing protein</fullName>
    </submittedName>
</protein>
<evidence type="ECO:0000313" key="3">
    <source>
        <dbReference type="Proteomes" id="UP000198415"/>
    </source>
</evidence>
<feature type="domain" description="Peptidase C14 caspase" evidence="1">
    <location>
        <begin position="4"/>
        <end position="238"/>
    </location>
</feature>
<dbReference type="NCBIfam" id="NF047832">
    <property type="entry name" value="caspase_w_EACC1"/>
    <property type="match status" value="1"/>
</dbReference>
<accession>A0A238YQX2</accession>
<dbReference type="AlphaFoldDB" id="A0A238YQX2"/>
<organism evidence="2 3">
    <name type="scientific">Actinoplanes regularis</name>
    <dbReference type="NCBI Taxonomy" id="52697"/>
    <lineage>
        <taxon>Bacteria</taxon>
        <taxon>Bacillati</taxon>
        <taxon>Actinomycetota</taxon>
        <taxon>Actinomycetes</taxon>
        <taxon>Micromonosporales</taxon>
        <taxon>Micromonosporaceae</taxon>
        <taxon>Actinoplanes</taxon>
    </lineage>
</organism>
<dbReference type="GO" id="GO:0004197">
    <property type="term" value="F:cysteine-type endopeptidase activity"/>
    <property type="evidence" value="ECO:0007669"/>
    <property type="project" value="InterPro"/>
</dbReference>
<dbReference type="GO" id="GO:0006508">
    <property type="term" value="P:proteolysis"/>
    <property type="evidence" value="ECO:0007669"/>
    <property type="project" value="InterPro"/>
</dbReference>
<dbReference type="Pfam" id="PF00656">
    <property type="entry name" value="Peptidase_C14"/>
    <property type="match status" value="1"/>
</dbReference>
<evidence type="ECO:0000259" key="1">
    <source>
        <dbReference type="Pfam" id="PF00656"/>
    </source>
</evidence>
<dbReference type="OrthoDB" id="491589at2"/>
<proteinExistence type="predicted"/>
<keyword evidence="3" id="KW-1185">Reference proteome</keyword>
<dbReference type="RefSeq" id="WP_089293796.1">
    <property type="nucleotide sequence ID" value="NZ_BOMU01000035.1"/>
</dbReference>
<dbReference type="EMBL" id="FZNR01000005">
    <property type="protein sequence ID" value="SNR73091.1"/>
    <property type="molecule type" value="Genomic_DNA"/>
</dbReference>
<gene>
    <name evidence="2" type="ORF">SAMN06264365_10581</name>
</gene>
<dbReference type="InterPro" id="IPR016024">
    <property type="entry name" value="ARM-type_fold"/>
</dbReference>